<evidence type="ECO:0000313" key="1">
    <source>
        <dbReference type="EMBL" id="KAJ9102593.1"/>
    </source>
</evidence>
<protein>
    <submittedName>
        <fullName evidence="1">Uncharacterized protein</fullName>
    </submittedName>
</protein>
<reference evidence="1" key="1">
    <citation type="submission" date="2023-04" db="EMBL/GenBank/DDBJ databases">
        <title>Draft Genome sequencing of Naganishia species isolated from polar environments using Oxford Nanopore Technology.</title>
        <authorList>
            <person name="Leo P."/>
            <person name="Venkateswaran K."/>
        </authorList>
    </citation>
    <scope>NUCLEOTIDE SEQUENCE</scope>
    <source>
        <strain evidence="1">MNA-CCFEE 5423</strain>
    </source>
</reference>
<dbReference type="EMBL" id="JASBWT010000008">
    <property type="protein sequence ID" value="KAJ9102593.1"/>
    <property type="molecule type" value="Genomic_DNA"/>
</dbReference>
<organism evidence="1 2">
    <name type="scientific">Naganishia friedmannii</name>
    <dbReference type="NCBI Taxonomy" id="89922"/>
    <lineage>
        <taxon>Eukaryota</taxon>
        <taxon>Fungi</taxon>
        <taxon>Dikarya</taxon>
        <taxon>Basidiomycota</taxon>
        <taxon>Agaricomycotina</taxon>
        <taxon>Tremellomycetes</taxon>
        <taxon>Filobasidiales</taxon>
        <taxon>Filobasidiaceae</taxon>
        <taxon>Naganishia</taxon>
    </lineage>
</organism>
<name>A0ACC2VT76_9TREE</name>
<proteinExistence type="predicted"/>
<gene>
    <name evidence="1" type="ORF">QFC21_002994</name>
</gene>
<dbReference type="Proteomes" id="UP001227268">
    <property type="component" value="Unassembled WGS sequence"/>
</dbReference>
<keyword evidence="2" id="KW-1185">Reference proteome</keyword>
<evidence type="ECO:0000313" key="2">
    <source>
        <dbReference type="Proteomes" id="UP001227268"/>
    </source>
</evidence>
<comment type="caution">
    <text evidence="1">The sequence shown here is derived from an EMBL/GenBank/DDBJ whole genome shotgun (WGS) entry which is preliminary data.</text>
</comment>
<accession>A0ACC2VT76</accession>
<sequence length="169" mass="19207">MVYPITDVRYFFARLHGTFTVTQRNVFYDLFQEANSDPIISIWISRVGLGGILGKRQGSLDGMQGGTGDMALLDLGSDANHNMNSTDTSFQAMTSGTADVSRKEIKTTKKLFTSVCEDPIFGAWLRRTDHDDLRYALHHRRFPNASELADFKIHLEEQYFNDAERRHLA</sequence>